<dbReference type="Pfam" id="PF00149">
    <property type="entry name" value="Metallophos"/>
    <property type="match status" value="1"/>
</dbReference>
<dbReference type="Proteomes" id="UP000799428">
    <property type="component" value="Unassembled WGS sequence"/>
</dbReference>
<dbReference type="PANTHER" id="PTHR12905:SF18">
    <property type="entry name" value="ESTER HYDROLASE, PUTATIVE (AFU_ORTHOLOGUE AFUA_4G03130)-RELATED"/>
    <property type="match status" value="1"/>
</dbReference>
<dbReference type="EMBL" id="MU005777">
    <property type="protein sequence ID" value="KAF2705863.1"/>
    <property type="molecule type" value="Genomic_DNA"/>
</dbReference>
<dbReference type="Gene3D" id="3.60.21.10">
    <property type="match status" value="1"/>
</dbReference>
<organism evidence="3 4">
    <name type="scientific">Pleomassaria siparia CBS 279.74</name>
    <dbReference type="NCBI Taxonomy" id="1314801"/>
    <lineage>
        <taxon>Eukaryota</taxon>
        <taxon>Fungi</taxon>
        <taxon>Dikarya</taxon>
        <taxon>Ascomycota</taxon>
        <taxon>Pezizomycotina</taxon>
        <taxon>Dothideomycetes</taxon>
        <taxon>Pleosporomycetidae</taxon>
        <taxon>Pleosporales</taxon>
        <taxon>Pleomassariaceae</taxon>
        <taxon>Pleomassaria</taxon>
    </lineage>
</organism>
<evidence type="ECO:0000256" key="1">
    <source>
        <dbReference type="SAM" id="MobiDB-lite"/>
    </source>
</evidence>
<dbReference type="InterPro" id="IPR051693">
    <property type="entry name" value="UPF0046_metallophosphoest"/>
</dbReference>
<dbReference type="OrthoDB" id="630188at2759"/>
<reference evidence="3" key="1">
    <citation type="journal article" date="2020" name="Stud. Mycol.">
        <title>101 Dothideomycetes genomes: a test case for predicting lifestyles and emergence of pathogens.</title>
        <authorList>
            <person name="Haridas S."/>
            <person name="Albert R."/>
            <person name="Binder M."/>
            <person name="Bloem J."/>
            <person name="Labutti K."/>
            <person name="Salamov A."/>
            <person name="Andreopoulos B."/>
            <person name="Baker S."/>
            <person name="Barry K."/>
            <person name="Bills G."/>
            <person name="Bluhm B."/>
            <person name="Cannon C."/>
            <person name="Castanera R."/>
            <person name="Culley D."/>
            <person name="Daum C."/>
            <person name="Ezra D."/>
            <person name="Gonzalez J."/>
            <person name="Henrissat B."/>
            <person name="Kuo A."/>
            <person name="Liang C."/>
            <person name="Lipzen A."/>
            <person name="Lutzoni F."/>
            <person name="Magnuson J."/>
            <person name="Mondo S."/>
            <person name="Nolan M."/>
            <person name="Ohm R."/>
            <person name="Pangilinan J."/>
            <person name="Park H.-J."/>
            <person name="Ramirez L."/>
            <person name="Alfaro M."/>
            <person name="Sun H."/>
            <person name="Tritt A."/>
            <person name="Yoshinaga Y."/>
            <person name="Zwiers L.-H."/>
            <person name="Turgeon B."/>
            <person name="Goodwin S."/>
            <person name="Spatafora J."/>
            <person name="Crous P."/>
            <person name="Grigoriev I."/>
        </authorList>
    </citation>
    <scope>NUCLEOTIDE SEQUENCE</scope>
    <source>
        <strain evidence="3">CBS 279.74</strain>
    </source>
</reference>
<evidence type="ECO:0000313" key="4">
    <source>
        <dbReference type="Proteomes" id="UP000799428"/>
    </source>
</evidence>
<dbReference type="SUPFAM" id="SSF56300">
    <property type="entry name" value="Metallo-dependent phosphatases"/>
    <property type="match status" value="1"/>
</dbReference>
<dbReference type="AlphaFoldDB" id="A0A6G1JZT5"/>
<dbReference type="InterPro" id="IPR029052">
    <property type="entry name" value="Metallo-depent_PP-like"/>
</dbReference>
<feature type="domain" description="Calcineurin-like phosphoesterase" evidence="2">
    <location>
        <begin position="60"/>
        <end position="295"/>
    </location>
</feature>
<keyword evidence="4" id="KW-1185">Reference proteome</keyword>
<proteinExistence type="predicted"/>
<gene>
    <name evidence="3" type="ORF">K504DRAFT_493717</name>
</gene>
<dbReference type="InterPro" id="IPR004843">
    <property type="entry name" value="Calcineurin-like_PHP"/>
</dbReference>
<evidence type="ECO:0000259" key="2">
    <source>
        <dbReference type="Pfam" id="PF00149"/>
    </source>
</evidence>
<sequence>MAYNRCPSQFGLDRKVDVKPPTFVDELCAEPLKSITRKLWLYFNSLEQLPPPRNPNAPIRVVCIADTHNRTTELPPGDILIHAGDLTNIGTVSELQNQVNWLEQQRNFKFKYVIAGNRDTWLDEFVRSSLYPEDTDSSPSSGETNSSFDEDCKPDGEEEEIVPRKGKELDWKTLLYLRDRSCRLEVTKRDAVVGVQERIELLVFGSPWTRKFGKKRRVQAFGYAPNEDETIWKDTLPSGTDLLITHSPPLSFRDKRYDPLEKNQEMRWMHHGSEGLLLELWRVRPRLHVFGHIHGKRGVTVLRYDAAQKAYERACKRGHLRGYGWTGKAQKTVLVNATLTYNVNIRGYEPIHVIEFFPLRQSPTILGHIGGAAVSRGSTAWAVKCGVGDDHEHVEYLE</sequence>
<feature type="compositionally biased region" description="Polar residues" evidence="1">
    <location>
        <begin position="137"/>
        <end position="147"/>
    </location>
</feature>
<protein>
    <submittedName>
        <fullName evidence="3">Metallo-dependent phosphatase</fullName>
    </submittedName>
</protein>
<dbReference type="GO" id="GO:0016787">
    <property type="term" value="F:hydrolase activity"/>
    <property type="evidence" value="ECO:0007669"/>
    <property type="project" value="InterPro"/>
</dbReference>
<evidence type="ECO:0000313" key="3">
    <source>
        <dbReference type="EMBL" id="KAF2705863.1"/>
    </source>
</evidence>
<dbReference type="CDD" id="cd07379">
    <property type="entry name" value="MPP_239FB"/>
    <property type="match status" value="1"/>
</dbReference>
<name>A0A6G1JZT5_9PLEO</name>
<accession>A0A6G1JZT5</accession>
<feature type="region of interest" description="Disordered" evidence="1">
    <location>
        <begin position="131"/>
        <end position="161"/>
    </location>
</feature>
<feature type="compositionally biased region" description="Basic and acidic residues" evidence="1">
    <location>
        <begin position="150"/>
        <end position="161"/>
    </location>
</feature>
<dbReference type="PANTHER" id="PTHR12905">
    <property type="entry name" value="METALLOPHOSPHOESTERASE"/>
    <property type="match status" value="1"/>
</dbReference>